<evidence type="ECO:0000313" key="1">
    <source>
        <dbReference type="EnsemblProtists" id="HpaP807167"/>
    </source>
</evidence>
<keyword evidence="2" id="KW-1185">Reference proteome</keyword>
<reference evidence="2" key="1">
    <citation type="journal article" date="2010" name="Science">
        <title>Signatures of adaptation to obligate biotrophy in the Hyaloperonospora arabidopsidis genome.</title>
        <authorList>
            <person name="Baxter L."/>
            <person name="Tripathy S."/>
            <person name="Ishaque N."/>
            <person name="Boot N."/>
            <person name="Cabral A."/>
            <person name="Kemen E."/>
            <person name="Thines M."/>
            <person name="Ah-Fong A."/>
            <person name="Anderson R."/>
            <person name="Badejoko W."/>
            <person name="Bittner-Eddy P."/>
            <person name="Boore J.L."/>
            <person name="Chibucos M.C."/>
            <person name="Coates M."/>
            <person name="Dehal P."/>
            <person name="Delehaunty K."/>
            <person name="Dong S."/>
            <person name="Downton P."/>
            <person name="Dumas B."/>
            <person name="Fabro G."/>
            <person name="Fronick C."/>
            <person name="Fuerstenberg S.I."/>
            <person name="Fulton L."/>
            <person name="Gaulin E."/>
            <person name="Govers F."/>
            <person name="Hughes L."/>
            <person name="Humphray S."/>
            <person name="Jiang R.H."/>
            <person name="Judelson H."/>
            <person name="Kamoun S."/>
            <person name="Kyung K."/>
            <person name="Meijer H."/>
            <person name="Minx P."/>
            <person name="Morris P."/>
            <person name="Nelson J."/>
            <person name="Phuntumart V."/>
            <person name="Qutob D."/>
            <person name="Rehmany A."/>
            <person name="Rougon-Cardoso A."/>
            <person name="Ryden P."/>
            <person name="Torto-Alalibo T."/>
            <person name="Studholme D."/>
            <person name="Wang Y."/>
            <person name="Win J."/>
            <person name="Wood J."/>
            <person name="Clifton S.W."/>
            <person name="Rogers J."/>
            <person name="Van den Ackerveken G."/>
            <person name="Jones J.D."/>
            <person name="McDowell J.M."/>
            <person name="Beynon J."/>
            <person name="Tyler B.M."/>
        </authorList>
    </citation>
    <scope>NUCLEOTIDE SEQUENCE [LARGE SCALE GENOMIC DNA]</scope>
    <source>
        <strain evidence="2">Emoy2</strain>
    </source>
</reference>
<evidence type="ECO:0000313" key="2">
    <source>
        <dbReference type="Proteomes" id="UP000011713"/>
    </source>
</evidence>
<dbReference type="InParanoid" id="M4BL82"/>
<reference evidence="1" key="2">
    <citation type="submission" date="2015-06" db="UniProtKB">
        <authorList>
            <consortium name="EnsemblProtists"/>
        </authorList>
    </citation>
    <scope>IDENTIFICATION</scope>
    <source>
        <strain evidence="1">Emoy2</strain>
    </source>
</reference>
<dbReference type="HOGENOM" id="CLU_2710137_0_0_1"/>
<accession>M4BL82</accession>
<name>M4BL82_HYAAE</name>
<dbReference type="AlphaFoldDB" id="M4BL82"/>
<dbReference type="VEuPathDB" id="FungiDB:HpaG807167"/>
<protein>
    <submittedName>
        <fullName evidence="1">Uncharacterized protein</fullName>
    </submittedName>
</protein>
<dbReference type="Proteomes" id="UP000011713">
    <property type="component" value="Unassembled WGS sequence"/>
</dbReference>
<organism evidence="1 2">
    <name type="scientific">Hyaloperonospora arabidopsidis (strain Emoy2)</name>
    <name type="common">Downy mildew agent</name>
    <name type="synonym">Peronospora arabidopsidis</name>
    <dbReference type="NCBI Taxonomy" id="559515"/>
    <lineage>
        <taxon>Eukaryota</taxon>
        <taxon>Sar</taxon>
        <taxon>Stramenopiles</taxon>
        <taxon>Oomycota</taxon>
        <taxon>Peronosporomycetes</taxon>
        <taxon>Peronosporales</taxon>
        <taxon>Peronosporaceae</taxon>
        <taxon>Hyaloperonospora</taxon>
    </lineage>
</organism>
<sequence length="73" mass="8310">MTTPTKVHTDRSQAVQHDIDVSMLTPRDCQCGNAHEAEPEPNNIDERKEQVRVRCCYSHYIGSAKNLLFSACY</sequence>
<proteinExistence type="predicted"/>
<dbReference type="EnsemblProtists" id="HpaT807167">
    <property type="protein sequence ID" value="HpaP807167"/>
    <property type="gene ID" value="HpaG807167"/>
</dbReference>
<dbReference type="EMBL" id="JH598375">
    <property type="status" value="NOT_ANNOTATED_CDS"/>
    <property type="molecule type" value="Genomic_DNA"/>
</dbReference>